<gene>
    <name evidence="1" type="ORF">Ga0123462_1121</name>
</gene>
<dbReference type="Gene3D" id="1.10.260.40">
    <property type="entry name" value="lambda repressor-like DNA-binding domains"/>
    <property type="match status" value="1"/>
</dbReference>
<protein>
    <submittedName>
        <fullName evidence="1">Helix-turn-helix domain-containing protein</fullName>
    </submittedName>
</protein>
<dbReference type="EMBL" id="CP018800">
    <property type="protein sequence ID" value="ATX81985.1"/>
    <property type="molecule type" value="Genomic_DNA"/>
</dbReference>
<evidence type="ECO:0000313" key="2">
    <source>
        <dbReference type="Proteomes" id="UP000231637"/>
    </source>
</evidence>
<dbReference type="AlphaFoldDB" id="A0A2K8L3S6"/>
<dbReference type="InterPro" id="IPR010982">
    <property type="entry name" value="Lambda_DNA-bd_dom_sf"/>
</dbReference>
<dbReference type="Proteomes" id="UP000231637">
    <property type="component" value="Chromosome"/>
</dbReference>
<dbReference type="GO" id="GO:0003677">
    <property type="term" value="F:DNA binding"/>
    <property type="evidence" value="ECO:0007669"/>
    <property type="project" value="InterPro"/>
</dbReference>
<reference evidence="1 2" key="1">
    <citation type="submission" date="2016-12" db="EMBL/GenBank/DDBJ databases">
        <title>Isolation and genomic insights into novel planktonic Zetaproteobacteria from stratified waters of the Chesapeake Bay.</title>
        <authorList>
            <person name="McAllister S.M."/>
            <person name="Kato S."/>
            <person name="Chan C.S."/>
            <person name="Chiu B.K."/>
            <person name="Field E.K."/>
        </authorList>
    </citation>
    <scope>NUCLEOTIDE SEQUENCE [LARGE SCALE GENOMIC DNA]</scope>
    <source>
        <strain evidence="1 2">CP-8</strain>
    </source>
</reference>
<sequence length="92" mass="10088">MSKHIGSNFEDFLVEEGMLADAKATAIKRVLAFQLQQEMEKMHISKKALAEKMSTSRSSVDRLLDPNNPSVTLLTLEAAAEAIGKRLTISLA</sequence>
<accession>A0A2K8L3S6</accession>
<proteinExistence type="predicted"/>
<evidence type="ECO:0000313" key="1">
    <source>
        <dbReference type="EMBL" id="ATX81985.1"/>
    </source>
</evidence>
<dbReference type="KEGG" id="mfn:Ga0123462_1121"/>
<dbReference type="SUPFAM" id="SSF47413">
    <property type="entry name" value="lambda repressor-like DNA-binding domains"/>
    <property type="match status" value="1"/>
</dbReference>
<organism evidence="1 2">
    <name type="scientific">Mariprofundus ferrinatatus</name>
    <dbReference type="NCBI Taxonomy" id="1921087"/>
    <lineage>
        <taxon>Bacteria</taxon>
        <taxon>Pseudomonadati</taxon>
        <taxon>Pseudomonadota</taxon>
        <taxon>Candidatius Mariprofundia</taxon>
        <taxon>Mariprofundales</taxon>
        <taxon>Mariprofundaceae</taxon>
        <taxon>Mariprofundus</taxon>
    </lineage>
</organism>
<name>A0A2K8L3S6_9PROT</name>
<keyword evidence="2" id="KW-1185">Reference proteome</keyword>